<dbReference type="Gene3D" id="3.60.10.10">
    <property type="entry name" value="Endonuclease/exonuclease/phosphatase"/>
    <property type="match status" value="1"/>
</dbReference>
<dbReference type="PANTHER" id="PTHR14859:SF0">
    <property type="entry name" value="ENDONUCLEASE_EXONUCLEASE_PHOSPHATASE FAMILY PROTEIN, EXPRESSED"/>
    <property type="match status" value="1"/>
</dbReference>
<dbReference type="PANTHER" id="PTHR14859">
    <property type="entry name" value="CALCOFLUOR WHITE HYPERSENSITIVE PROTEIN PRECURSOR"/>
    <property type="match status" value="1"/>
</dbReference>
<feature type="domain" description="Endonuclease/exonuclease/phosphatase" evidence="1">
    <location>
        <begin position="223"/>
        <end position="454"/>
    </location>
</feature>
<dbReference type="Proteomes" id="UP000325577">
    <property type="component" value="Linkage Group LG11"/>
</dbReference>
<name>A0A5J5BJ81_9ASTE</name>
<evidence type="ECO:0000313" key="3">
    <source>
        <dbReference type="Proteomes" id="UP000325577"/>
    </source>
</evidence>
<dbReference type="InterPro" id="IPR051916">
    <property type="entry name" value="GPI-anchor_lipid_remodeler"/>
</dbReference>
<evidence type="ECO:0000313" key="2">
    <source>
        <dbReference type="EMBL" id="KAA8543193.1"/>
    </source>
</evidence>
<dbReference type="InterPro" id="IPR005135">
    <property type="entry name" value="Endo/exonuclease/phosphatase"/>
</dbReference>
<dbReference type="GO" id="GO:0006506">
    <property type="term" value="P:GPI anchor biosynthetic process"/>
    <property type="evidence" value="ECO:0007669"/>
    <property type="project" value="TreeGrafter"/>
</dbReference>
<reference evidence="2 3" key="1">
    <citation type="submission" date="2019-09" db="EMBL/GenBank/DDBJ databases">
        <title>A chromosome-level genome assembly of the Chinese tupelo Nyssa sinensis.</title>
        <authorList>
            <person name="Yang X."/>
            <person name="Kang M."/>
            <person name="Yang Y."/>
            <person name="Xiong H."/>
            <person name="Wang M."/>
            <person name="Zhang Z."/>
            <person name="Wang Z."/>
            <person name="Wu H."/>
            <person name="Ma T."/>
            <person name="Liu J."/>
            <person name="Xi Z."/>
        </authorList>
    </citation>
    <scope>NUCLEOTIDE SEQUENCE [LARGE SCALE GENOMIC DNA]</scope>
    <source>
        <strain evidence="2">J267</strain>
        <tissue evidence="2">Leaf</tissue>
    </source>
</reference>
<protein>
    <recommendedName>
        <fullName evidence="1">Endonuclease/exonuclease/phosphatase domain-containing protein</fullName>
    </recommendedName>
</protein>
<dbReference type="GO" id="GO:0005783">
    <property type="term" value="C:endoplasmic reticulum"/>
    <property type="evidence" value="ECO:0007669"/>
    <property type="project" value="TreeGrafter"/>
</dbReference>
<dbReference type="GO" id="GO:0003824">
    <property type="term" value="F:catalytic activity"/>
    <property type="evidence" value="ECO:0007669"/>
    <property type="project" value="InterPro"/>
</dbReference>
<dbReference type="SUPFAM" id="SSF56219">
    <property type="entry name" value="DNase I-like"/>
    <property type="match status" value="1"/>
</dbReference>
<proteinExistence type="predicted"/>
<dbReference type="Pfam" id="PF03372">
    <property type="entry name" value="Exo_endo_phos"/>
    <property type="match status" value="1"/>
</dbReference>
<dbReference type="EMBL" id="CM018034">
    <property type="protein sequence ID" value="KAA8543193.1"/>
    <property type="molecule type" value="Genomic_DNA"/>
</dbReference>
<organism evidence="2 3">
    <name type="scientific">Nyssa sinensis</name>
    <dbReference type="NCBI Taxonomy" id="561372"/>
    <lineage>
        <taxon>Eukaryota</taxon>
        <taxon>Viridiplantae</taxon>
        <taxon>Streptophyta</taxon>
        <taxon>Embryophyta</taxon>
        <taxon>Tracheophyta</taxon>
        <taxon>Spermatophyta</taxon>
        <taxon>Magnoliopsida</taxon>
        <taxon>eudicotyledons</taxon>
        <taxon>Gunneridae</taxon>
        <taxon>Pentapetalae</taxon>
        <taxon>asterids</taxon>
        <taxon>Cornales</taxon>
        <taxon>Nyssaceae</taxon>
        <taxon>Nyssa</taxon>
    </lineage>
</organism>
<dbReference type="OrthoDB" id="200415at2759"/>
<dbReference type="AlphaFoldDB" id="A0A5J5BJ81"/>
<accession>A0A5J5BJ81</accession>
<gene>
    <name evidence="2" type="ORF">F0562_021312</name>
</gene>
<dbReference type="GO" id="GO:0016020">
    <property type="term" value="C:membrane"/>
    <property type="evidence" value="ECO:0007669"/>
    <property type="project" value="GOC"/>
</dbReference>
<sequence>MQSREAEAIFCDTHFSAMLKEFNKKLRRICSRLWWPIRCRSKRQVVVKKFGKSNSAQQESYANGSAAIHPNSYSNPARSEKTIRIATFNAALFSMAPAVPKHEKSLSFDFENEDYPKTILKQSMGYDLRAKSVNDRPKSILKQSPLHPSSMNTPANLSKQQKFAKSKLKVSINLPDNEISLKRRRQLSFAEGKREGSSSNTISRILRFPSNTSNGIDGNGYGSNRTVLEVLRELDADILAFQDVKAEEEKAMKPLSDLAGALGMNYVFAESWAPEYGNAILSKWPIKRWKVHQIFDDTDFRNVLKATIDIPQTGEVNFHCTHLDHLDENWRMKQMNAIIESNDSPHILAGGLNSLDETDYSTERWTDIVKYYEEMGKPPPKADVMRFLKSKQYRDAKDFAGECESVVMITKGQSVQGTCKYGTRVDYILASKDSPFKFVPGSYSVLSSKGTSDHHIVKVDVSKVDSSAQLRVKRKQRQGKQKVVKMTNSLSKGIWRESTDR</sequence>
<dbReference type="FunFam" id="3.60.10.10:FF:000045">
    <property type="entry name" value="Endonuclease/exonuclease/phosphatase family protein"/>
    <property type="match status" value="1"/>
</dbReference>
<dbReference type="InterPro" id="IPR036691">
    <property type="entry name" value="Endo/exonu/phosph_ase_sf"/>
</dbReference>
<keyword evidence="3" id="KW-1185">Reference proteome</keyword>
<evidence type="ECO:0000259" key="1">
    <source>
        <dbReference type="Pfam" id="PF03372"/>
    </source>
</evidence>